<accession>Q8FQS8</accession>
<reference evidence="1 2" key="1">
    <citation type="journal article" date="2003" name="Genome Res.">
        <title>Comparative complete genome sequence analysis of the amino acid replacements responsible for the thermostability of Corynebacterium efficiens.</title>
        <authorList>
            <person name="Nishio Y."/>
            <person name="Nakamura Y."/>
            <person name="Kawarabayasi Y."/>
            <person name="Usuda Y."/>
            <person name="Kimura E."/>
            <person name="Sugimoto S."/>
            <person name="Matsui K."/>
            <person name="Yamagishi A."/>
            <person name="Kikuchi H."/>
            <person name="Ikeo K."/>
            <person name="Gojobori T."/>
        </authorList>
    </citation>
    <scope>NUCLEOTIDE SEQUENCE [LARGE SCALE GENOMIC DNA]</scope>
    <source>
        <strain evidence="2">DSM 44549 / YS-314 / AJ 12310 / JCM 11189 / NBRC 100395</strain>
    </source>
</reference>
<protein>
    <submittedName>
        <fullName evidence="1">Uncharacterized protein</fullName>
    </submittedName>
</protein>
<name>Q8FQS8_COREF</name>
<dbReference type="EMBL" id="BA000035">
    <property type="protein sequence ID" value="BAC17851.1"/>
    <property type="molecule type" value="Genomic_DNA"/>
</dbReference>
<dbReference type="HOGENOM" id="CLU_599613_0_0_11"/>
<dbReference type="KEGG" id="cef:CE1041"/>
<evidence type="ECO:0000313" key="1">
    <source>
        <dbReference type="EMBL" id="BAC17851.1"/>
    </source>
</evidence>
<dbReference type="AlphaFoldDB" id="Q8FQS8"/>
<proteinExistence type="predicted"/>
<dbReference type="Proteomes" id="UP000001409">
    <property type="component" value="Chromosome"/>
</dbReference>
<dbReference type="AntiFam" id="ANF00127">
    <property type="entry name" value="Shadow ORF (opposite eno)"/>
</dbReference>
<keyword evidence="2" id="KW-1185">Reference proteome</keyword>
<organism evidence="1 2">
    <name type="scientific">Corynebacterium efficiens (strain DSM 44549 / YS-314 / AJ 12310 / JCM 11189 / NBRC 100395)</name>
    <dbReference type="NCBI Taxonomy" id="196164"/>
    <lineage>
        <taxon>Bacteria</taxon>
        <taxon>Bacillati</taxon>
        <taxon>Actinomycetota</taxon>
        <taxon>Actinomycetes</taxon>
        <taxon>Mycobacteriales</taxon>
        <taxon>Corynebacteriaceae</taxon>
        <taxon>Corynebacterium</taxon>
    </lineage>
</organism>
<dbReference type="eggNOG" id="ENOG5030D1S">
    <property type="taxonomic scope" value="Bacteria"/>
</dbReference>
<sequence length="445" mass="45646">MRGQGFVEKRLALETWERGTAGVDGCVTQQLLDAQQLVVLGHTVGTCRCTGLDLAAVQRDSQIGDGGVLGLTGTVGHHGGVTCAVCHVDGVEGLGEGTDLVDLDQDGVGGLLGDALLQTGRVGDEEVIADDLNLVTDLGGQCDVAIPVVLLQRILDGDDRVLVDKLGVDVRHLLGGVLATLEVVFAVLEELGGSNIQGQGDVLARLEAGLLDGLDDEVQGCTGGLDGRGEAALIAQTGGQALLVDDLLQCVVDLRACAQGLGEGVETDRGDHELLDIHTGVGVCATVDDVHHRDGQHVGVRATDVTEQGQTCGIRGGLGHSHGDTQDGVGAQAGLVLGAVQLDHGRIDETLIVGLQAGQLVADLLVDVLNSLENTLAQVTISAVTQLVRLVDTGGRSGGNAGNAVGTVIQENLCLDGRVTAGIHDLASKYVHDFSHCGLLCQLGN</sequence>
<evidence type="ECO:0000313" key="2">
    <source>
        <dbReference type="Proteomes" id="UP000001409"/>
    </source>
</evidence>